<dbReference type="Pfam" id="PF21351">
    <property type="entry name" value="TetR_C_41"/>
    <property type="match status" value="1"/>
</dbReference>
<dbReference type="OrthoDB" id="5816932at2"/>
<protein>
    <submittedName>
        <fullName evidence="6">Transcriptional regulator, TetR family</fullName>
    </submittedName>
</protein>
<gene>
    <name evidence="6" type="ORF">SAMN05444165_0522</name>
</gene>
<name>A0A1N6G2E4_9BURK</name>
<dbReference type="PRINTS" id="PR00455">
    <property type="entry name" value="HTHTETR"/>
</dbReference>
<keyword evidence="2 4" id="KW-0238">DNA-binding</keyword>
<evidence type="ECO:0000313" key="7">
    <source>
        <dbReference type="Proteomes" id="UP000185151"/>
    </source>
</evidence>
<evidence type="ECO:0000256" key="1">
    <source>
        <dbReference type="ARBA" id="ARBA00023015"/>
    </source>
</evidence>
<dbReference type="AlphaFoldDB" id="A0A1N6G2E4"/>
<evidence type="ECO:0000256" key="2">
    <source>
        <dbReference type="ARBA" id="ARBA00023125"/>
    </source>
</evidence>
<dbReference type="Proteomes" id="UP000185151">
    <property type="component" value="Unassembled WGS sequence"/>
</dbReference>
<evidence type="ECO:0000256" key="4">
    <source>
        <dbReference type="PROSITE-ProRule" id="PRU00335"/>
    </source>
</evidence>
<evidence type="ECO:0000256" key="3">
    <source>
        <dbReference type="ARBA" id="ARBA00023163"/>
    </source>
</evidence>
<dbReference type="PANTHER" id="PTHR30055:SF234">
    <property type="entry name" value="HTH-TYPE TRANSCRIPTIONAL REGULATOR BETI"/>
    <property type="match status" value="1"/>
</dbReference>
<keyword evidence="7" id="KW-1185">Reference proteome</keyword>
<feature type="DNA-binding region" description="H-T-H motif" evidence="4">
    <location>
        <begin position="63"/>
        <end position="82"/>
    </location>
</feature>
<dbReference type="InterPro" id="IPR049484">
    <property type="entry name" value="Rv0078-like_C"/>
</dbReference>
<dbReference type="GO" id="GO:0000976">
    <property type="term" value="F:transcription cis-regulatory region binding"/>
    <property type="evidence" value="ECO:0007669"/>
    <property type="project" value="TreeGrafter"/>
</dbReference>
<keyword evidence="1" id="KW-0805">Transcription regulation</keyword>
<dbReference type="PROSITE" id="PS50977">
    <property type="entry name" value="HTH_TETR_2"/>
    <property type="match status" value="1"/>
</dbReference>
<dbReference type="SUPFAM" id="SSF46689">
    <property type="entry name" value="Homeodomain-like"/>
    <property type="match status" value="1"/>
</dbReference>
<evidence type="ECO:0000313" key="6">
    <source>
        <dbReference type="EMBL" id="SIO01667.1"/>
    </source>
</evidence>
<organism evidence="6 7">
    <name type="scientific">Paraburkholderia phenazinium</name>
    <dbReference type="NCBI Taxonomy" id="60549"/>
    <lineage>
        <taxon>Bacteria</taxon>
        <taxon>Pseudomonadati</taxon>
        <taxon>Pseudomonadota</taxon>
        <taxon>Betaproteobacteria</taxon>
        <taxon>Burkholderiales</taxon>
        <taxon>Burkholderiaceae</taxon>
        <taxon>Paraburkholderia</taxon>
    </lineage>
</organism>
<dbReference type="InterPro" id="IPR050109">
    <property type="entry name" value="HTH-type_TetR-like_transc_reg"/>
</dbReference>
<keyword evidence="3" id="KW-0804">Transcription</keyword>
<feature type="domain" description="HTH tetR-type" evidence="5">
    <location>
        <begin position="40"/>
        <end position="100"/>
    </location>
</feature>
<reference evidence="6 7" key="1">
    <citation type="submission" date="2016-11" db="EMBL/GenBank/DDBJ databases">
        <authorList>
            <person name="Jaros S."/>
            <person name="Januszkiewicz K."/>
            <person name="Wedrychowicz H."/>
        </authorList>
    </citation>
    <scope>NUCLEOTIDE SEQUENCE [LARGE SCALE GENOMIC DNA]</scope>
    <source>
        <strain evidence="6 7">GAS95</strain>
    </source>
</reference>
<dbReference type="PANTHER" id="PTHR30055">
    <property type="entry name" value="HTH-TYPE TRANSCRIPTIONAL REGULATOR RUTR"/>
    <property type="match status" value="1"/>
</dbReference>
<dbReference type="InterPro" id="IPR009057">
    <property type="entry name" value="Homeodomain-like_sf"/>
</dbReference>
<proteinExistence type="predicted"/>
<sequence>MNFTYTMYVYYDAKVKSQALDRSPMENVGPFKTRREEYADATREALVVAAGELFTSEGYQQVGIEAIARKARVTRGAFYHHFSDKAELFDALVVSLQTAAAARVRGVAGGAPKAQRIRAGIREFLEVCSEPAYRHLVIEAAPAVLGAARCREIEDAHIYGLLIAGLSGAGPQGEPAIANPYLAARMIGRMVCEAALLLDDADDPAALKAEALAIVEQTLTTLTAGKRRTVRAATGRTRAASR</sequence>
<dbReference type="Gene3D" id="1.10.357.10">
    <property type="entry name" value="Tetracycline Repressor, domain 2"/>
    <property type="match status" value="1"/>
</dbReference>
<dbReference type="InterPro" id="IPR001647">
    <property type="entry name" value="HTH_TetR"/>
</dbReference>
<dbReference type="Pfam" id="PF00440">
    <property type="entry name" value="TetR_N"/>
    <property type="match status" value="1"/>
</dbReference>
<accession>A0A1N6G2E4</accession>
<dbReference type="EMBL" id="FSRU01000001">
    <property type="protein sequence ID" value="SIO01667.1"/>
    <property type="molecule type" value="Genomic_DNA"/>
</dbReference>
<evidence type="ECO:0000259" key="5">
    <source>
        <dbReference type="PROSITE" id="PS50977"/>
    </source>
</evidence>
<dbReference type="GO" id="GO:0003700">
    <property type="term" value="F:DNA-binding transcription factor activity"/>
    <property type="evidence" value="ECO:0007669"/>
    <property type="project" value="TreeGrafter"/>
</dbReference>